<evidence type="ECO:0000313" key="1">
    <source>
        <dbReference type="EMBL" id="DAG01891.1"/>
    </source>
</evidence>
<sequence length="37" mass="4248">MEISVSFRNLQPSTFANFLISKFSNFPLLCGSHLWQS</sequence>
<organism evidence="1">
    <name type="scientific">Siphoviridae sp. ctYaH2</name>
    <dbReference type="NCBI Taxonomy" id="2825549"/>
    <lineage>
        <taxon>Viruses</taxon>
        <taxon>Duplodnaviria</taxon>
        <taxon>Heunggongvirae</taxon>
        <taxon>Uroviricota</taxon>
        <taxon>Caudoviricetes</taxon>
    </lineage>
</organism>
<name>A0A8S5V5K6_9CAUD</name>
<reference evidence="1" key="1">
    <citation type="journal article" date="2021" name="Proc. Natl. Acad. Sci. U.S.A.">
        <title>A Catalog of Tens of Thousands of Viruses from Human Metagenomes Reveals Hidden Associations with Chronic Diseases.</title>
        <authorList>
            <person name="Tisza M.J."/>
            <person name="Buck C.B."/>
        </authorList>
    </citation>
    <scope>NUCLEOTIDE SEQUENCE</scope>
    <source>
        <strain evidence="1">CtYaH2</strain>
    </source>
</reference>
<dbReference type="EMBL" id="BK016199">
    <property type="protein sequence ID" value="DAG01891.1"/>
    <property type="molecule type" value="Genomic_DNA"/>
</dbReference>
<accession>A0A8S5V5K6</accession>
<proteinExistence type="predicted"/>
<protein>
    <submittedName>
        <fullName evidence="1">Uncharacterized protein</fullName>
    </submittedName>
</protein>